<comment type="caution">
    <text evidence="3">The sequence shown here is derived from an EMBL/GenBank/DDBJ whole genome shotgun (WGS) entry which is preliminary data.</text>
</comment>
<feature type="compositionally biased region" description="Polar residues" evidence="2">
    <location>
        <begin position="517"/>
        <end position="527"/>
    </location>
</feature>
<feature type="compositionally biased region" description="Acidic residues" evidence="2">
    <location>
        <begin position="900"/>
        <end position="913"/>
    </location>
</feature>
<evidence type="ECO:0000313" key="3">
    <source>
        <dbReference type="EMBL" id="KRX07913.1"/>
    </source>
</evidence>
<proteinExistence type="predicted"/>
<accession>A0A0V0R047</accession>
<name>A0A0V0R047_PSEPJ</name>
<feature type="region of interest" description="Disordered" evidence="2">
    <location>
        <begin position="617"/>
        <end position="644"/>
    </location>
</feature>
<evidence type="ECO:0000256" key="1">
    <source>
        <dbReference type="SAM" id="Coils"/>
    </source>
</evidence>
<evidence type="ECO:0000256" key="2">
    <source>
        <dbReference type="SAM" id="MobiDB-lite"/>
    </source>
</evidence>
<feature type="compositionally biased region" description="Polar residues" evidence="2">
    <location>
        <begin position="1507"/>
        <end position="1516"/>
    </location>
</feature>
<gene>
    <name evidence="3" type="ORF">PPERSA_10301</name>
</gene>
<keyword evidence="4" id="KW-1185">Reference proteome</keyword>
<feature type="compositionally biased region" description="Acidic residues" evidence="2">
    <location>
        <begin position="1495"/>
        <end position="1505"/>
    </location>
</feature>
<feature type="region of interest" description="Disordered" evidence="2">
    <location>
        <begin position="517"/>
        <end position="547"/>
    </location>
</feature>
<feature type="compositionally biased region" description="Low complexity" evidence="2">
    <location>
        <begin position="631"/>
        <end position="644"/>
    </location>
</feature>
<organism evidence="3 4">
    <name type="scientific">Pseudocohnilembus persalinus</name>
    <name type="common">Ciliate</name>
    <dbReference type="NCBI Taxonomy" id="266149"/>
    <lineage>
        <taxon>Eukaryota</taxon>
        <taxon>Sar</taxon>
        <taxon>Alveolata</taxon>
        <taxon>Ciliophora</taxon>
        <taxon>Intramacronucleata</taxon>
        <taxon>Oligohymenophorea</taxon>
        <taxon>Scuticociliatia</taxon>
        <taxon>Philasterida</taxon>
        <taxon>Pseudocohnilembidae</taxon>
        <taxon>Pseudocohnilembus</taxon>
    </lineage>
</organism>
<reference evidence="3 4" key="1">
    <citation type="journal article" date="2015" name="Sci. Rep.">
        <title>Genome of the facultative scuticociliatosis pathogen Pseudocohnilembus persalinus provides insight into its virulence through horizontal gene transfer.</title>
        <authorList>
            <person name="Xiong J."/>
            <person name="Wang G."/>
            <person name="Cheng J."/>
            <person name="Tian M."/>
            <person name="Pan X."/>
            <person name="Warren A."/>
            <person name="Jiang C."/>
            <person name="Yuan D."/>
            <person name="Miao W."/>
        </authorList>
    </citation>
    <scope>NUCLEOTIDE SEQUENCE [LARGE SCALE GENOMIC DNA]</scope>
    <source>
        <strain evidence="3">36N120E</strain>
    </source>
</reference>
<feature type="region of interest" description="Disordered" evidence="2">
    <location>
        <begin position="900"/>
        <end position="919"/>
    </location>
</feature>
<evidence type="ECO:0000313" key="4">
    <source>
        <dbReference type="Proteomes" id="UP000054937"/>
    </source>
</evidence>
<sequence length="1539" mass="182625">MRCAEINNFSLLGGGSNCSSQSKQKSNNSNSENIALVQQSYVKILNSILVFFTEQVQNQEQNLQQILQLCQIAFMLSLVIFNFYVNDLKICIDQDEKSKIRSLTDEISINLNNNSYLTLINLVEYKIEFIGIIQLLLPITIAEKFELRDNFLSGLLNFLTLRPPGQLINSLKHQNIQLFELNNKNGTFKDEKFKRKKLEIVYYIYTLKKRVIDALEKQESVQSICNIIREIFIDLVQKNQNWEVHLAWIQMSKELILYKTLINFQDFKLYLQNKINTKNEQKLWETLIEREWLLPINKEKNICAINNKFNDPNNEVDIEQSFNQNFSYIINNDYQENIKQEQFYEVQRNLLINKLTADEKLLFAYEFDFSVDKLISIANIINREIKEDEEEPEFINNNYQKLLDQQYLNVSQILLQYLDLYQIAKTNDYLDYMEMNKILNPEYKSSEQLDRMKKLFEEELQIKIEKGSDQTININQNDYILEQKQSNLKFKFSRKSCESDQQYLKADVNYQNNQSQISVKRNSATSYSQQNKINRNQSNNSNNANNEKKRVSFADKLPTKLNSQRYFSPQKQQILQATNNILNQNLDSYQITNSQQLQSQNNDNNNYNSNNNQLIEEKESENKNSDKLNDINKINNQSNDNNNKLVKNQINQNENQQKINNNKNNQGNQGKIIGENRNSILSQSVQFSSSRNSINGFNLENIGKIMGSEKMGRQQQKSQFFQPFSTISHQSQYEEQYLIAEAQEQIEIFYQKFEKFISQLENIERKLNETTQKSAKYKKISILNDLKNRFVQVIMQIVILKNYQIQIENNQDVFDCILQNQKQFSADLAKSTNKLEKIYRKSIQDRKFIEDENNDLDNIFKIQHFEISGKKNNNNQNINIEDKNDGQFNKIAKIGELQNDDEEDQQNIEDPNNEEISNNYDINSQKNDGQNMKELLNIAQLLQELQFPCRTERFNNFLDKILIKIQDSLNSTQIDIILESIKQVTEIDSLQILEIPRNEIQNQVSIFEQVKINFMDDLTIFIDVINDFQPLYNQFFNERQENDISQNNGNNQYILKLQDKLFVLFFELDKLLILIKQISEQLIKALNNLQIEFKVAKQIKERIHNLQFRNLDLDNNQAQNIEVEFKDFIQELKSNIKKQFLQFYNVYLSELTQNINQYMYDDIEVFYNYYKELKEENNIFYHQKQFEDEYQNQQDLQIEKSSNNSNKKEIFHDYALKEKQSNNLEEEKVNELENNLQKIGSNFVYFKLKVNVYQEKLRQQLLDFKQNFMVMHQMKSNVEVAQILQMNNENQQKSQELFQNQINSDGNKIHESQQIDEKSENNNKKSEEKYQDGEEFPEKQISEHFFNGYNEAYMAIQKSIHHKQLGQSIKDESFDIYGLQNKQGIGYVLQKFFQDVNYIDISEDFQNFIGEFYIQIESLIKHLILNKKKQNIKGQLYSQKFVSKFSIIKETLENLLNEKALQKLESGQSQQQNLNKIDSQKKQKSQEQLSFSQFSEDEEESDFDSDNYFNDENMNNYEKGPQWRKVKLKNRFKYLGLKN</sequence>
<protein>
    <submittedName>
        <fullName evidence="3">Uncharacterized protein</fullName>
    </submittedName>
</protein>
<dbReference type="InParanoid" id="A0A0V0R047"/>
<feature type="coiled-coil region" evidence="1">
    <location>
        <begin position="753"/>
        <end position="780"/>
    </location>
</feature>
<feature type="coiled-coil region" evidence="1">
    <location>
        <begin position="1214"/>
        <end position="1242"/>
    </location>
</feature>
<dbReference type="EMBL" id="LDAU01000078">
    <property type="protein sequence ID" value="KRX07913.1"/>
    <property type="molecule type" value="Genomic_DNA"/>
</dbReference>
<feature type="region of interest" description="Disordered" evidence="2">
    <location>
        <begin position="1471"/>
        <end position="1521"/>
    </location>
</feature>
<feature type="compositionally biased region" description="Basic and acidic residues" evidence="2">
    <location>
        <begin position="617"/>
        <end position="630"/>
    </location>
</feature>
<feature type="compositionally biased region" description="Low complexity" evidence="2">
    <location>
        <begin position="528"/>
        <end position="545"/>
    </location>
</feature>
<feature type="region of interest" description="Disordered" evidence="2">
    <location>
        <begin position="1310"/>
        <end position="1335"/>
    </location>
</feature>
<dbReference type="Proteomes" id="UP000054937">
    <property type="component" value="Unassembled WGS sequence"/>
</dbReference>
<keyword evidence="1" id="KW-0175">Coiled coil</keyword>